<dbReference type="STRING" id="714943.Mucpa_0013"/>
<dbReference type="Proteomes" id="UP000002774">
    <property type="component" value="Chromosome"/>
</dbReference>
<evidence type="ECO:0000259" key="2">
    <source>
        <dbReference type="PROSITE" id="PS50983"/>
    </source>
</evidence>
<organism evidence="3 4">
    <name type="scientific">Mucilaginibacter paludis DSM 18603</name>
    <dbReference type="NCBI Taxonomy" id="714943"/>
    <lineage>
        <taxon>Bacteria</taxon>
        <taxon>Pseudomonadati</taxon>
        <taxon>Bacteroidota</taxon>
        <taxon>Sphingobacteriia</taxon>
        <taxon>Sphingobacteriales</taxon>
        <taxon>Sphingobacteriaceae</taxon>
        <taxon>Mucilaginibacter</taxon>
    </lineage>
</organism>
<protein>
    <submittedName>
        <fullName evidence="3">ABC-type transporter, periplasmic subunit</fullName>
    </submittedName>
</protein>
<dbReference type="EMBL" id="CM001403">
    <property type="protein sequence ID" value="EHQ24217.1"/>
    <property type="molecule type" value="Genomic_DNA"/>
</dbReference>
<dbReference type="OrthoDB" id="9816357at2"/>
<dbReference type="InterPro" id="IPR050902">
    <property type="entry name" value="ABC_Transporter_SBP"/>
</dbReference>
<keyword evidence="4" id="KW-1185">Reference proteome</keyword>
<dbReference type="PANTHER" id="PTHR30535">
    <property type="entry name" value="VITAMIN B12-BINDING PROTEIN"/>
    <property type="match status" value="1"/>
</dbReference>
<accession>H1YCN0</accession>
<dbReference type="AlphaFoldDB" id="H1YCN0"/>
<evidence type="ECO:0000313" key="4">
    <source>
        <dbReference type="Proteomes" id="UP000002774"/>
    </source>
</evidence>
<name>H1YCN0_9SPHI</name>
<dbReference type="Gene3D" id="3.40.50.1980">
    <property type="entry name" value="Nitrogenase molybdenum iron protein domain"/>
    <property type="match status" value="2"/>
</dbReference>
<gene>
    <name evidence="3" type="ORF">Mucpa_0013</name>
</gene>
<dbReference type="PANTHER" id="PTHR30535:SF35">
    <property type="entry name" value="PERIPLASMIC BINDING PROTEIN"/>
    <property type="match status" value="1"/>
</dbReference>
<dbReference type="InterPro" id="IPR002491">
    <property type="entry name" value="ABC_transptr_periplasmic_BD"/>
</dbReference>
<evidence type="ECO:0000256" key="1">
    <source>
        <dbReference type="ARBA" id="ARBA00022729"/>
    </source>
</evidence>
<feature type="domain" description="Fe/B12 periplasmic-binding" evidence="2">
    <location>
        <begin position="23"/>
        <end position="264"/>
    </location>
</feature>
<sequence length="264" mass="29917">MLAIRDFVDQLSRPVSVVFPPLRIISIVPSQTELLFDLGLDREVLAVTGFCNHPADWVKAKIKVGGTKNLNIERIISLKPDLIIGNKEENDRGEIEFLMQQFPVWMSDIVNLPDAICMITAIGELVNKPNQAQLLACNIQADFASLYLPQKPVRVAYLIWKGPYMAACRDTFIDDMLQRCGLLNVFTASRYPEVTVDELYRRNPDVIMLSSEPYPFKEKHAEVLRKALPGAKIVLVDGEMFSWYGSRLLKAVAYFNNLIKILKC</sequence>
<keyword evidence="1" id="KW-0732">Signal</keyword>
<dbReference type="SUPFAM" id="SSF53807">
    <property type="entry name" value="Helical backbone' metal receptor"/>
    <property type="match status" value="1"/>
</dbReference>
<dbReference type="HOGENOM" id="CLU_038034_2_7_10"/>
<dbReference type="eggNOG" id="COG0614">
    <property type="taxonomic scope" value="Bacteria"/>
</dbReference>
<reference evidence="3" key="1">
    <citation type="submission" date="2011-09" db="EMBL/GenBank/DDBJ databases">
        <title>The permanent draft genome of Mucilaginibacter paludis DSM 18603.</title>
        <authorList>
            <consortium name="US DOE Joint Genome Institute (JGI-PGF)"/>
            <person name="Lucas S."/>
            <person name="Han J."/>
            <person name="Lapidus A."/>
            <person name="Bruce D."/>
            <person name="Goodwin L."/>
            <person name="Pitluck S."/>
            <person name="Peters L."/>
            <person name="Kyrpides N."/>
            <person name="Mavromatis K."/>
            <person name="Ivanova N."/>
            <person name="Mikhailova N."/>
            <person name="Held B."/>
            <person name="Detter J.C."/>
            <person name="Tapia R."/>
            <person name="Han C."/>
            <person name="Land M."/>
            <person name="Hauser L."/>
            <person name="Markowitz V."/>
            <person name="Cheng J.-F."/>
            <person name="Hugenholtz P."/>
            <person name="Woyke T."/>
            <person name="Wu D."/>
            <person name="Tindall B."/>
            <person name="Brambilla E."/>
            <person name="Klenk H.-P."/>
            <person name="Eisen J.A."/>
        </authorList>
    </citation>
    <scope>NUCLEOTIDE SEQUENCE [LARGE SCALE GENOMIC DNA]</scope>
    <source>
        <strain evidence="3">DSM 18603</strain>
    </source>
</reference>
<dbReference type="RefSeq" id="WP_008503728.1">
    <property type="nucleotide sequence ID" value="NZ_CM001403.1"/>
</dbReference>
<dbReference type="PROSITE" id="PS50983">
    <property type="entry name" value="FE_B12_PBP"/>
    <property type="match status" value="1"/>
</dbReference>
<dbReference type="InterPro" id="IPR054828">
    <property type="entry name" value="Vit_B12_bind_prot"/>
</dbReference>
<proteinExistence type="predicted"/>
<evidence type="ECO:0000313" key="3">
    <source>
        <dbReference type="EMBL" id="EHQ24217.1"/>
    </source>
</evidence>
<dbReference type="Pfam" id="PF01497">
    <property type="entry name" value="Peripla_BP_2"/>
    <property type="match status" value="1"/>
</dbReference>
<dbReference type="NCBIfam" id="NF038402">
    <property type="entry name" value="TroA_like"/>
    <property type="match status" value="1"/>
</dbReference>